<keyword evidence="5" id="KW-0560">Oxidoreductase</keyword>
<evidence type="ECO:0000256" key="1">
    <source>
        <dbReference type="ARBA" id="ARBA00001970"/>
    </source>
</evidence>
<evidence type="ECO:0000313" key="10">
    <source>
        <dbReference type="EMBL" id="KAF3041282.1"/>
    </source>
</evidence>
<dbReference type="OrthoDB" id="407298at2759"/>
<sequence length="431" mass="45870">MKTSLICSATFFSLAAFAFPANLLKGDISAEQLAELTGLARRITQEAQNKPQPAHVKRVFDADAQHVSTTGDHAYIAPGPDDIRGPCPGLNTMANHGYISRNGVASIVELTTASNEVFGMGLDLAAFLSVYSGVMAGDITSVSIGGKPKSGLLGGLTSSLGLIGEPQGLGNSHNRFEADASPTRADLYKTGDPTSLDIDLFEQLIAMPKGPNGYDLTVMHPFRGARLNDSIATNGHFFSGPFTQLAVNAATYLFTYRFFANYSDEYPDGYLDEETLKSFEGVTGEKGSFQWKAGRERIPENWHRRPIGNDYGLVSLNSDALDALEHVPYIAAIGGNTGEPNTFTGVRIADLTGGVFNAETLLEGNNLMCFAFQVVSIGAPDVLRGLLGNVLLAVQKLTAALDPLIDALGCPELTKYDTTLFDKFPGAGSGL</sequence>
<evidence type="ECO:0000256" key="2">
    <source>
        <dbReference type="ARBA" id="ARBA00022559"/>
    </source>
</evidence>
<dbReference type="Proteomes" id="UP000758155">
    <property type="component" value="Unassembled WGS sequence"/>
</dbReference>
<feature type="chain" id="PRO_5040456733" description="Heme haloperoxidase family profile domain-containing protein" evidence="8">
    <location>
        <begin position="21"/>
        <end position="431"/>
    </location>
</feature>
<name>A0A9P5C2G6_9PLEO</name>
<feature type="domain" description="Heme haloperoxidase family profile" evidence="9">
    <location>
        <begin position="71"/>
        <end position="318"/>
    </location>
</feature>
<evidence type="ECO:0000256" key="3">
    <source>
        <dbReference type="ARBA" id="ARBA00022617"/>
    </source>
</evidence>
<keyword evidence="3" id="KW-0349">Heme</keyword>
<dbReference type="Pfam" id="PF01328">
    <property type="entry name" value="Peroxidase_2"/>
    <property type="match status" value="1"/>
</dbReference>
<comment type="caution">
    <text evidence="10">The sequence shown here is derived from an EMBL/GenBank/DDBJ whole genome shotgun (WGS) entry which is preliminary data.</text>
</comment>
<keyword evidence="6" id="KW-0408">Iron</keyword>
<dbReference type="InterPro" id="IPR000028">
    <property type="entry name" value="Chloroperoxidase"/>
</dbReference>
<evidence type="ECO:0000256" key="8">
    <source>
        <dbReference type="SAM" id="SignalP"/>
    </source>
</evidence>
<dbReference type="InterPro" id="IPR036851">
    <property type="entry name" value="Chloroperoxidase-like_sf"/>
</dbReference>
<dbReference type="AlphaFoldDB" id="A0A9P5C2G6"/>
<dbReference type="SUPFAM" id="SSF47571">
    <property type="entry name" value="Cloroperoxidase"/>
    <property type="match status" value="1"/>
</dbReference>
<dbReference type="EMBL" id="SWKV01000021">
    <property type="protein sequence ID" value="KAF3041282.1"/>
    <property type="molecule type" value="Genomic_DNA"/>
</dbReference>
<evidence type="ECO:0000256" key="7">
    <source>
        <dbReference type="ARBA" id="ARBA00025795"/>
    </source>
</evidence>
<evidence type="ECO:0000259" key="9">
    <source>
        <dbReference type="PROSITE" id="PS51405"/>
    </source>
</evidence>
<dbReference type="PANTHER" id="PTHR33577">
    <property type="entry name" value="STERIGMATOCYSTIN BIOSYNTHESIS PEROXIDASE STCC-RELATED"/>
    <property type="match status" value="1"/>
</dbReference>
<proteinExistence type="inferred from homology"/>
<feature type="signal peptide" evidence="8">
    <location>
        <begin position="1"/>
        <end position="20"/>
    </location>
</feature>
<keyword evidence="8" id="KW-0732">Signal</keyword>
<evidence type="ECO:0000256" key="5">
    <source>
        <dbReference type="ARBA" id="ARBA00023002"/>
    </source>
</evidence>
<dbReference type="Gene3D" id="1.10.489.10">
    <property type="entry name" value="Chloroperoxidase-like"/>
    <property type="match status" value="1"/>
</dbReference>
<dbReference type="GO" id="GO:0004601">
    <property type="term" value="F:peroxidase activity"/>
    <property type="evidence" value="ECO:0007669"/>
    <property type="project" value="UniProtKB-KW"/>
</dbReference>
<comment type="similarity">
    <text evidence="7">Belongs to the chloroperoxidase family.</text>
</comment>
<gene>
    <name evidence="10" type="ORF">E8E12_002579</name>
</gene>
<evidence type="ECO:0000256" key="4">
    <source>
        <dbReference type="ARBA" id="ARBA00022723"/>
    </source>
</evidence>
<protein>
    <recommendedName>
        <fullName evidence="9">Heme haloperoxidase family profile domain-containing protein</fullName>
    </recommendedName>
</protein>
<evidence type="ECO:0000313" key="11">
    <source>
        <dbReference type="Proteomes" id="UP000758155"/>
    </source>
</evidence>
<organism evidence="10 11">
    <name type="scientific">Didymella heteroderae</name>
    <dbReference type="NCBI Taxonomy" id="1769908"/>
    <lineage>
        <taxon>Eukaryota</taxon>
        <taxon>Fungi</taxon>
        <taxon>Dikarya</taxon>
        <taxon>Ascomycota</taxon>
        <taxon>Pezizomycotina</taxon>
        <taxon>Dothideomycetes</taxon>
        <taxon>Pleosporomycetidae</taxon>
        <taxon>Pleosporales</taxon>
        <taxon>Pleosporineae</taxon>
        <taxon>Didymellaceae</taxon>
        <taxon>Didymella</taxon>
    </lineage>
</organism>
<evidence type="ECO:0000256" key="6">
    <source>
        <dbReference type="ARBA" id="ARBA00023004"/>
    </source>
</evidence>
<reference evidence="10" key="1">
    <citation type="submission" date="2019-04" db="EMBL/GenBank/DDBJ databases">
        <title>Sequencing of skin fungus with MAO and IRED activity.</title>
        <authorList>
            <person name="Marsaioli A.J."/>
            <person name="Bonatto J.M.C."/>
            <person name="Reis Junior O."/>
        </authorList>
    </citation>
    <scope>NUCLEOTIDE SEQUENCE</scope>
    <source>
        <strain evidence="10">28M1</strain>
    </source>
</reference>
<keyword evidence="11" id="KW-1185">Reference proteome</keyword>
<dbReference type="GO" id="GO:0046872">
    <property type="term" value="F:metal ion binding"/>
    <property type="evidence" value="ECO:0007669"/>
    <property type="project" value="UniProtKB-KW"/>
</dbReference>
<dbReference type="PANTHER" id="PTHR33577:SF1">
    <property type="entry name" value="HEME HALOPEROXIDASE FAMILY PROFILE DOMAIN-CONTAINING PROTEIN"/>
    <property type="match status" value="1"/>
</dbReference>
<keyword evidence="4" id="KW-0479">Metal-binding</keyword>
<dbReference type="PROSITE" id="PS51405">
    <property type="entry name" value="HEME_HALOPEROXIDASE"/>
    <property type="match status" value="1"/>
</dbReference>
<keyword evidence="2" id="KW-0575">Peroxidase</keyword>
<accession>A0A9P5C2G6</accession>
<comment type="cofactor">
    <cofactor evidence="1">
        <name>heme b</name>
        <dbReference type="ChEBI" id="CHEBI:60344"/>
    </cofactor>
</comment>